<dbReference type="Pfam" id="PF14145">
    <property type="entry name" value="YrhK"/>
    <property type="match status" value="1"/>
</dbReference>
<evidence type="ECO:0000313" key="4">
    <source>
        <dbReference type="EMBL" id="TDQ51026.1"/>
    </source>
</evidence>
<feature type="region of interest" description="Disordered" evidence="1">
    <location>
        <begin position="1"/>
        <end position="26"/>
    </location>
</feature>
<evidence type="ECO:0000256" key="1">
    <source>
        <dbReference type="SAM" id="MobiDB-lite"/>
    </source>
</evidence>
<dbReference type="EMBL" id="SNYO01000009">
    <property type="protein sequence ID" value="TDQ51026.1"/>
    <property type="molecule type" value="Genomic_DNA"/>
</dbReference>
<sequence>MSQDTSRDSGSAGGDQDPDAGHEGGPITLTLGNQELVLRQRYELLSIINDIGIFVFFTVGSVAFYWHDLFNLGVTLFVVGSVMLGIRPTIRLFRRVQLRSLTRGTPHEVARDF</sequence>
<reference evidence="4 5" key="1">
    <citation type="submission" date="2019-03" db="EMBL/GenBank/DDBJ databases">
        <title>Genomic Encyclopedia of Type Strains, Phase IV (KMG-IV): sequencing the most valuable type-strain genomes for metagenomic binning, comparative biology and taxonomic classification.</title>
        <authorList>
            <person name="Goeker M."/>
        </authorList>
    </citation>
    <scope>NUCLEOTIDE SEQUENCE [LARGE SCALE GENOMIC DNA]</scope>
    <source>
        <strain evidence="4 5">DSM 45775</strain>
    </source>
</reference>
<keyword evidence="2" id="KW-0472">Membrane</keyword>
<keyword evidence="2" id="KW-1133">Transmembrane helix</keyword>
<evidence type="ECO:0000256" key="2">
    <source>
        <dbReference type="SAM" id="Phobius"/>
    </source>
</evidence>
<dbReference type="AlphaFoldDB" id="A0A4R6UXK6"/>
<protein>
    <submittedName>
        <fullName evidence="4">YrhK-like protein</fullName>
    </submittedName>
</protein>
<accession>A0A4R6UXK6</accession>
<dbReference type="RefSeq" id="WP_133829077.1">
    <property type="nucleotide sequence ID" value="NZ_BAABHR010000058.1"/>
</dbReference>
<keyword evidence="5" id="KW-1185">Reference proteome</keyword>
<evidence type="ECO:0000259" key="3">
    <source>
        <dbReference type="Pfam" id="PF14145"/>
    </source>
</evidence>
<gene>
    <name evidence="4" type="ORF">EV188_109235</name>
</gene>
<dbReference type="InterPro" id="IPR025424">
    <property type="entry name" value="YrhK_domain"/>
</dbReference>
<feature type="transmembrane region" description="Helical" evidence="2">
    <location>
        <begin position="44"/>
        <end position="66"/>
    </location>
</feature>
<feature type="domain" description="YrhK" evidence="3">
    <location>
        <begin position="40"/>
        <end position="95"/>
    </location>
</feature>
<dbReference type="OrthoDB" id="5519470at2"/>
<name>A0A4R6UXK6_9PSEU</name>
<keyword evidence="2" id="KW-0812">Transmembrane</keyword>
<evidence type="ECO:0000313" key="5">
    <source>
        <dbReference type="Proteomes" id="UP000295705"/>
    </source>
</evidence>
<feature type="transmembrane region" description="Helical" evidence="2">
    <location>
        <begin position="72"/>
        <end position="90"/>
    </location>
</feature>
<proteinExistence type="predicted"/>
<organism evidence="4 5">
    <name type="scientific">Actinomycetospora succinea</name>
    <dbReference type="NCBI Taxonomy" id="663603"/>
    <lineage>
        <taxon>Bacteria</taxon>
        <taxon>Bacillati</taxon>
        <taxon>Actinomycetota</taxon>
        <taxon>Actinomycetes</taxon>
        <taxon>Pseudonocardiales</taxon>
        <taxon>Pseudonocardiaceae</taxon>
        <taxon>Actinomycetospora</taxon>
    </lineage>
</organism>
<dbReference type="Proteomes" id="UP000295705">
    <property type="component" value="Unassembled WGS sequence"/>
</dbReference>
<comment type="caution">
    <text evidence="4">The sequence shown here is derived from an EMBL/GenBank/DDBJ whole genome shotgun (WGS) entry which is preliminary data.</text>
</comment>